<proteinExistence type="predicted"/>
<evidence type="ECO:0000256" key="1">
    <source>
        <dbReference type="SAM" id="MobiDB-lite"/>
    </source>
</evidence>
<dbReference type="STRING" id="418985.A0A1V9X5M0"/>
<evidence type="ECO:0000313" key="2">
    <source>
        <dbReference type="EMBL" id="OQR68716.1"/>
    </source>
</evidence>
<sequence length="280" mass="30833">MFRCMPPIFRGSNRRVECVDKRHSNLMNVPEDIGRFRSLEQLMLDSNHIRELPKSAAVSTVSTHPEKYCHCFPRHTLIVFSFTWPVRPFSTRSGLPLPNKYMFPLLDEWAIVTERHAMLSFNPARCSAACRTNAASGAFERPAPVKSASSNSGPKPTNGQNRRERFFPPLAGETATRRDVGRQLIDETPMRLLRRPLSPVAPFGRVKGHTDSSPEPPPSAGGSAMTSGDCRRSSSRTRAVARIAWRVTEGGKEAAAAAAAAAAAFWVWLGYAGRKMGQAG</sequence>
<dbReference type="OrthoDB" id="6495020at2759"/>
<dbReference type="InterPro" id="IPR001611">
    <property type="entry name" value="Leu-rich_rpt"/>
</dbReference>
<dbReference type="PANTHER" id="PTHR23119">
    <property type="entry name" value="DISCS LARGE"/>
    <property type="match status" value="1"/>
</dbReference>
<dbReference type="GO" id="GO:0098968">
    <property type="term" value="P:neurotransmitter receptor transport postsynaptic membrane to endosome"/>
    <property type="evidence" value="ECO:0007669"/>
    <property type="project" value="TreeGrafter"/>
</dbReference>
<dbReference type="GO" id="GO:0045211">
    <property type="term" value="C:postsynaptic membrane"/>
    <property type="evidence" value="ECO:0007669"/>
    <property type="project" value="TreeGrafter"/>
</dbReference>
<dbReference type="PANTHER" id="PTHR23119:SF44">
    <property type="entry name" value="PROTEIN LAP4"/>
    <property type="match status" value="1"/>
</dbReference>
<name>A0A1V9X5M0_9ACAR</name>
<dbReference type="EMBL" id="MNPL01023447">
    <property type="protein sequence ID" value="OQR68716.1"/>
    <property type="molecule type" value="Genomic_DNA"/>
</dbReference>
<dbReference type="GO" id="GO:0016323">
    <property type="term" value="C:basolateral plasma membrane"/>
    <property type="evidence" value="ECO:0007669"/>
    <property type="project" value="TreeGrafter"/>
</dbReference>
<keyword evidence="3" id="KW-1185">Reference proteome</keyword>
<dbReference type="GO" id="GO:0043113">
    <property type="term" value="P:receptor clustering"/>
    <property type="evidence" value="ECO:0007669"/>
    <property type="project" value="TreeGrafter"/>
</dbReference>
<feature type="region of interest" description="Disordered" evidence="1">
    <location>
        <begin position="141"/>
        <end position="237"/>
    </location>
</feature>
<comment type="caution">
    <text evidence="2">The sequence shown here is derived from an EMBL/GenBank/DDBJ whole genome shotgun (WGS) entry which is preliminary data.</text>
</comment>
<reference evidence="2 3" key="1">
    <citation type="journal article" date="2017" name="Gigascience">
        <title>Draft genome of the honey bee ectoparasitic mite, Tropilaelaps mercedesae, is shaped by the parasitic life history.</title>
        <authorList>
            <person name="Dong X."/>
            <person name="Armstrong S.D."/>
            <person name="Xia D."/>
            <person name="Makepeace B.L."/>
            <person name="Darby A.C."/>
            <person name="Kadowaki T."/>
        </authorList>
    </citation>
    <scope>NUCLEOTIDE SEQUENCE [LARGE SCALE GENOMIC DNA]</scope>
    <source>
        <strain evidence="2">Wuxi-XJTLU</strain>
    </source>
</reference>
<dbReference type="InParanoid" id="A0A1V9X5M0"/>
<dbReference type="InterPro" id="IPR050614">
    <property type="entry name" value="Synaptic_Scaffolding_LAP-MAGUK"/>
</dbReference>
<dbReference type="GO" id="GO:0005912">
    <property type="term" value="C:adherens junction"/>
    <property type="evidence" value="ECO:0007669"/>
    <property type="project" value="TreeGrafter"/>
</dbReference>
<organism evidence="2 3">
    <name type="scientific">Tropilaelaps mercedesae</name>
    <dbReference type="NCBI Taxonomy" id="418985"/>
    <lineage>
        <taxon>Eukaryota</taxon>
        <taxon>Metazoa</taxon>
        <taxon>Ecdysozoa</taxon>
        <taxon>Arthropoda</taxon>
        <taxon>Chelicerata</taxon>
        <taxon>Arachnida</taxon>
        <taxon>Acari</taxon>
        <taxon>Parasitiformes</taxon>
        <taxon>Mesostigmata</taxon>
        <taxon>Gamasina</taxon>
        <taxon>Dermanyssoidea</taxon>
        <taxon>Laelapidae</taxon>
        <taxon>Tropilaelaps</taxon>
    </lineage>
</organism>
<dbReference type="PROSITE" id="PS51450">
    <property type="entry name" value="LRR"/>
    <property type="match status" value="1"/>
</dbReference>
<dbReference type="GO" id="GO:0019901">
    <property type="term" value="F:protein kinase binding"/>
    <property type="evidence" value="ECO:0007669"/>
    <property type="project" value="TreeGrafter"/>
</dbReference>
<protein>
    <submittedName>
        <fullName evidence="2">Protein lap4-like</fullName>
    </submittedName>
</protein>
<gene>
    <name evidence="2" type="ORF">BIW11_01966</name>
</gene>
<dbReference type="GO" id="GO:0045197">
    <property type="term" value="P:establishment or maintenance of epithelial cell apical/basal polarity"/>
    <property type="evidence" value="ECO:0007669"/>
    <property type="project" value="TreeGrafter"/>
</dbReference>
<dbReference type="Proteomes" id="UP000192247">
    <property type="component" value="Unassembled WGS sequence"/>
</dbReference>
<dbReference type="GO" id="GO:0014069">
    <property type="term" value="C:postsynaptic density"/>
    <property type="evidence" value="ECO:0007669"/>
    <property type="project" value="TreeGrafter"/>
</dbReference>
<dbReference type="AlphaFoldDB" id="A0A1V9X5M0"/>
<dbReference type="GO" id="GO:0098887">
    <property type="term" value="P:neurotransmitter receptor transport, endosome to postsynaptic membrane"/>
    <property type="evidence" value="ECO:0007669"/>
    <property type="project" value="TreeGrafter"/>
</dbReference>
<evidence type="ECO:0000313" key="3">
    <source>
        <dbReference type="Proteomes" id="UP000192247"/>
    </source>
</evidence>
<feature type="compositionally biased region" description="Polar residues" evidence="1">
    <location>
        <begin position="147"/>
        <end position="160"/>
    </location>
</feature>
<dbReference type="GO" id="GO:0098609">
    <property type="term" value="P:cell-cell adhesion"/>
    <property type="evidence" value="ECO:0007669"/>
    <property type="project" value="TreeGrafter"/>
</dbReference>
<feature type="compositionally biased region" description="Basic and acidic residues" evidence="1">
    <location>
        <begin position="175"/>
        <end position="189"/>
    </location>
</feature>
<accession>A0A1V9X5M0</accession>